<dbReference type="Pfam" id="PF00975">
    <property type="entry name" value="Thioesterase"/>
    <property type="match status" value="1"/>
</dbReference>
<proteinExistence type="predicted"/>
<gene>
    <name evidence="3" type="ORF">H0H10_14525</name>
</gene>
<dbReference type="InterPro" id="IPR001031">
    <property type="entry name" value="Thioesterase"/>
</dbReference>
<comment type="caution">
    <text evidence="3">The sequence shown here is derived from an EMBL/GenBank/DDBJ whole genome shotgun (WGS) entry which is preliminary data.</text>
</comment>
<dbReference type="AlphaFoldDB" id="A0A926L0W1"/>
<reference evidence="3" key="2">
    <citation type="submission" date="2020-09" db="EMBL/GenBank/DDBJ databases">
        <authorList>
            <person name="Luo X."/>
        </authorList>
    </citation>
    <scope>NUCLEOTIDE SEQUENCE</scope>
    <source>
        <strain evidence="3">TRM S81-3</strain>
    </source>
</reference>
<dbReference type="GO" id="GO:0016787">
    <property type="term" value="F:hydrolase activity"/>
    <property type="evidence" value="ECO:0007669"/>
    <property type="project" value="UniProtKB-KW"/>
</dbReference>
<dbReference type="Gene3D" id="1.10.1200.10">
    <property type="entry name" value="ACP-like"/>
    <property type="match status" value="1"/>
</dbReference>
<evidence type="ECO:0000313" key="3">
    <source>
        <dbReference type="EMBL" id="MBD0420343.1"/>
    </source>
</evidence>
<evidence type="ECO:0000259" key="2">
    <source>
        <dbReference type="Pfam" id="PF00975"/>
    </source>
</evidence>
<name>A0A926L0W1_9ACTN</name>
<protein>
    <submittedName>
        <fullName evidence="3">Alpha/beta fold hydrolase</fullName>
    </submittedName>
</protein>
<keyword evidence="3" id="KW-0378">Hydrolase</keyword>
<feature type="compositionally biased region" description="Basic residues" evidence="1">
    <location>
        <begin position="50"/>
        <end position="68"/>
    </location>
</feature>
<feature type="compositionally biased region" description="Low complexity" evidence="1">
    <location>
        <begin position="1"/>
        <end position="13"/>
    </location>
</feature>
<evidence type="ECO:0000256" key="1">
    <source>
        <dbReference type="SAM" id="MobiDB-lite"/>
    </source>
</evidence>
<sequence length="484" mass="54007">MRRAPRPAAAGPRGHARRRSAEGTEHAAPCGGAGHPVAPAGSDRRLLRLVARRAPHRERARARGRLRRAAGAGQAPDARPGTPAPSRTVRHEPRTPRWKASGPARARATCTRPHSRARLRKKDMPPRPVTPRDIYELRLWQICSDLLHVDDIGVKDDFFALGGDHAEAEAVLDTIAAQFDAPPLSMQMFLEAPTIERIGCRLRARSRKLCEQPVVPLQPHGSKRPFFFLPSGEGNVYYFHALARRMAPDQPFHALQTRGLHGAEPPFDHVEDMAADHIESMRSVQPHGPYLLGGHCVGAMVALEMALQLQRRGERVALLAAMDGLAPAPFFRDEITEIVQDPFEAMMFFGRGFMSWFGQALPLRRERLRAVEPERRSAYITELARERSMFPPDEPDDRVSRLVDLAARICRAGYEPKGVYTGPVSFFRAYDSALCETATGGWEEVSTQPPRVRELPGDHVTLFIEPHVDRLARELRATIAESQM</sequence>
<feature type="region of interest" description="Disordered" evidence="1">
    <location>
        <begin position="1"/>
        <end position="127"/>
    </location>
</feature>
<dbReference type="EMBL" id="JACVQF010000187">
    <property type="protein sequence ID" value="MBD0420343.1"/>
    <property type="molecule type" value="Genomic_DNA"/>
</dbReference>
<keyword evidence="4" id="KW-1185">Reference proteome</keyword>
<dbReference type="InterPro" id="IPR029058">
    <property type="entry name" value="AB_hydrolase_fold"/>
</dbReference>
<organism evidence="3 4">
    <name type="scientific">Streptomyces griseicoloratus</name>
    <dbReference type="NCBI Taxonomy" id="2752516"/>
    <lineage>
        <taxon>Bacteria</taxon>
        <taxon>Bacillati</taxon>
        <taxon>Actinomycetota</taxon>
        <taxon>Actinomycetes</taxon>
        <taxon>Kitasatosporales</taxon>
        <taxon>Streptomycetaceae</taxon>
        <taxon>Streptomyces</taxon>
    </lineage>
</organism>
<dbReference type="InterPro" id="IPR036736">
    <property type="entry name" value="ACP-like_sf"/>
</dbReference>
<dbReference type="SUPFAM" id="SSF53474">
    <property type="entry name" value="alpha/beta-Hydrolases"/>
    <property type="match status" value="1"/>
</dbReference>
<evidence type="ECO:0000313" key="4">
    <source>
        <dbReference type="Proteomes" id="UP000621210"/>
    </source>
</evidence>
<dbReference type="SUPFAM" id="SSF47336">
    <property type="entry name" value="ACP-like"/>
    <property type="match status" value="1"/>
</dbReference>
<dbReference type="Gene3D" id="3.40.50.1820">
    <property type="entry name" value="alpha/beta hydrolase"/>
    <property type="match status" value="1"/>
</dbReference>
<accession>A0A926L0W1</accession>
<feature type="domain" description="Thioesterase" evidence="2">
    <location>
        <begin position="225"/>
        <end position="477"/>
    </location>
</feature>
<reference evidence="3" key="1">
    <citation type="submission" date="2020-09" db="EMBL/GenBank/DDBJ databases">
        <title>Streptomyces grisecoloratus sp. nov., isolated from cotton soil.</title>
        <authorList>
            <person name="Xing L."/>
        </authorList>
    </citation>
    <scope>NUCLEOTIDE SEQUENCE</scope>
    <source>
        <strain evidence="3">TRM S81-3</strain>
    </source>
</reference>
<dbReference type="Proteomes" id="UP000621210">
    <property type="component" value="Unassembled WGS sequence"/>
</dbReference>